<dbReference type="eggNOG" id="COG0457">
    <property type="taxonomic scope" value="Bacteria"/>
</dbReference>
<keyword evidence="1" id="KW-0812">Transmembrane</keyword>
<evidence type="ECO:0000313" key="4">
    <source>
        <dbReference type="Proteomes" id="UP000007364"/>
    </source>
</evidence>
<gene>
    <name evidence="3" type="ORF">I215_08882</name>
</gene>
<dbReference type="AlphaFoldDB" id="K2QK94"/>
<organism evidence="3 4">
    <name type="scientific">Galbibacter marinus</name>
    <dbReference type="NCBI Taxonomy" id="555500"/>
    <lineage>
        <taxon>Bacteria</taxon>
        <taxon>Pseudomonadati</taxon>
        <taxon>Bacteroidota</taxon>
        <taxon>Flavobacteriia</taxon>
        <taxon>Flavobacteriales</taxon>
        <taxon>Flavobacteriaceae</taxon>
        <taxon>Galbibacter</taxon>
    </lineage>
</organism>
<name>K2QK94_9FLAO</name>
<dbReference type="PANTHER" id="PTHR40940">
    <property type="entry name" value="PROTEIN BATD-RELATED"/>
    <property type="match status" value="1"/>
</dbReference>
<protein>
    <submittedName>
        <fullName evidence="3">Aerotolerance protein BatD</fullName>
    </submittedName>
</protein>
<dbReference type="Pfam" id="PF13584">
    <property type="entry name" value="BatD"/>
    <property type="match status" value="2"/>
</dbReference>
<dbReference type="RefSeq" id="WP_008991625.1">
    <property type="nucleotide sequence ID" value="NZ_AMSG01000010.1"/>
</dbReference>
<sequence length="590" mass="65599">MKYKVYILLLFACVTGVLTAQDTAVKFEAKVSKSELGVNERLRIEFTMNKDGDNFVPPSFAGFQVLMGPNQSVSHSWVNGKRSFSKTYSYILNPQSKGTFTIRQAEVEIQGDIYKTTPITITVSEAVNDPNAPPSANEIAGDNLHLVAEVSNSSPYLNEAVSVVYKLYVSPRINVSNFVPKANPTYNNFWSQDIRVSRYQVETGLYKGEQYRYVILKKTVLYPQKSGKLEIEPLALEVTVDVPTNRRDIFGGRLYNQINKTVTAGKRTLTVKPLPEQGKPAGFTGAVGQFNFDVETSKSDLKANESLTAKIQVTGTGNLKLFELPKLILPSSLEVYEPELVEDVTTTLSGSRGTKSNNYTIVPQYKGKYPIPSVAFSYFDPVKGEYNTLTSQQLLVNVFEGPTNNVDTADTGVVKQSVGADENQFRFIKLSTTLSPKLTSVFFGSTLYYLLLLLPLLIIPIAILVGKKRAEMAGDVIGNRVRKANKLAKKYLSVAKRNIGDKEAFYESLERALHNYLKAKLKIVTSEFSKEKISELLLESGVENQVVDDFISILKSCELARYSPSSKAAMEEDYQRSADVISKIDKQLKK</sequence>
<comment type="caution">
    <text evidence="3">The sequence shown here is derived from an EMBL/GenBank/DDBJ whole genome shotgun (WGS) entry which is preliminary data.</text>
</comment>
<dbReference type="PATRIC" id="fig|555500.3.peg.1835"/>
<evidence type="ECO:0000256" key="2">
    <source>
        <dbReference type="SAM" id="SignalP"/>
    </source>
</evidence>
<feature type="chain" id="PRO_5003863689" evidence="2">
    <location>
        <begin position="21"/>
        <end position="590"/>
    </location>
</feature>
<feature type="signal peptide" evidence="2">
    <location>
        <begin position="1"/>
        <end position="20"/>
    </location>
</feature>
<keyword evidence="1" id="KW-1133">Transmembrane helix</keyword>
<dbReference type="OrthoDB" id="2079210at2"/>
<reference evidence="3 4" key="1">
    <citation type="journal article" date="2012" name="J. Bacteriol.">
        <title>Genome Sequence of Galbibacter marinum Type Strain ck-I2-15.</title>
        <authorList>
            <person name="Lai Q."/>
            <person name="Li C."/>
            <person name="Shao Z."/>
        </authorList>
    </citation>
    <scope>NUCLEOTIDE SEQUENCE [LARGE SCALE GENOMIC DNA]</scope>
    <source>
        <strain evidence="4">ck-I2-15</strain>
    </source>
</reference>
<dbReference type="STRING" id="555500.I215_08882"/>
<keyword evidence="1" id="KW-0472">Membrane</keyword>
<keyword evidence="2" id="KW-0732">Signal</keyword>
<dbReference type="Proteomes" id="UP000007364">
    <property type="component" value="Unassembled WGS sequence"/>
</dbReference>
<proteinExistence type="predicted"/>
<accession>K2QK94</accession>
<evidence type="ECO:0000256" key="1">
    <source>
        <dbReference type="SAM" id="Phobius"/>
    </source>
</evidence>
<keyword evidence="4" id="KW-1185">Reference proteome</keyword>
<feature type="transmembrane region" description="Helical" evidence="1">
    <location>
        <begin position="447"/>
        <end position="465"/>
    </location>
</feature>
<evidence type="ECO:0000313" key="3">
    <source>
        <dbReference type="EMBL" id="EKF55132.1"/>
    </source>
</evidence>
<dbReference type="EMBL" id="AMSG01000010">
    <property type="protein sequence ID" value="EKF55132.1"/>
    <property type="molecule type" value="Genomic_DNA"/>
</dbReference>
<dbReference type="PANTHER" id="PTHR40940:SF2">
    <property type="entry name" value="BATD"/>
    <property type="match status" value="1"/>
</dbReference>
<dbReference type="InterPro" id="IPR025738">
    <property type="entry name" value="BatD"/>
</dbReference>